<feature type="region of interest" description="Disordered" evidence="2">
    <location>
        <begin position="291"/>
        <end position="316"/>
    </location>
</feature>
<dbReference type="STRING" id="717646.M2MHX0"/>
<feature type="compositionally biased region" description="Basic residues" evidence="2">
    <location>
        <begin position="54"/>
        <end position="63"/>
    </location>
</feature>
<protein>
    <submittedName>
        <fullName evidence="3">Uncharacterized protein</fullName>
    </submittedName>
</protein>
<name>M2MHX0_BAUPA</name>
<feature type="coiled-coil region" evidence="1">
    <location>
        <begin position="214"/>
        <end position="249"/>
    </location>
</feature>
<feature type="compositionally biased region" description="Basic and acidic residues" evidence="2">
    <location>
        <begin position="11"/>
        <end position="21"/>
    </location>
</feature>
<feature type="region of interest" description="Disordered" evidence="2">
    <location>
        <begin position="517"/>
        <end position="573"/>
    </location>
</feature>
<keyword evidence="4" id="KW-1185">Reference proteome</keyword>
<organism evidence="3 4">
    <name type="scientific">Baudoinia panamericana (strain UAMH 10762)</name>
    <name type="common">Angels' share fungus</name>
    <name type="synonym">Baudoinia compniacensis (strain UAMH 10762)</name>
    <dbReference type="NCBI Taxonomy" id="717646"/>
    <lineage>
        <taxon>Eukaryota</taxon>
        <taxon>Fungi</taxon>
        <taxon>Dikarya</taxon>
        <taxon>Ascomycota</taxon>
        <taxon>Pezizomycotina</taxon>
        <taxon>Dothideomycetes</taxon>
        <taxon>Dothideomycetidae</taxon>
        <taxon>Mycosphaerellales</taxon>
        <taxon>Teratosphaeriaceae</taxon>
        <taxon>Baudoinia</taxon>
    </lineage>
</organism>
<keyword evidence="1" id="KW-0175">Coiled coil</keyword>
<dbReference type="eggNOG" id="ENOG502SVGI">
    <property type="taxonomic scope" value="Eukaryota"/>
</dbReference>
<dbReference type="OrthoDB" id="5226996at2759"/>
<dbReference type="GeneID" id="19112174"/>
<feature type="region of interest" description="Disordered" evidence="2">
    <location>
        <begin position="744"/>
        <end position="786"/>
    </location>
</feature>
<evidence type="ECO:0000313" key="3">
    <source>
        <dbReference type="EMBL" id="EMC96236.1"/>
    </source>
</evidence>
<accession>M2MHX0</accession>
<evidence type="ECO:0000256" key="1">
    <source>
        <dbReference type="SAM" id="Coils"/>
    </source>
</evidence>
<evidence type="ECO:0000313" key="4">
    <source>
        <dbReference type="Proteomes" id="UP000011761"/>
    </source>
</evidence>
<proteinExistence type="predicted"/>
<dbReference type="OMA" id="PVYYPNY"/>
<dbReference type="Proteomes" id="UP000011761">
    <property type="component" value="Unassembled WGS sequence"/>
</dbReference>
<dbReference type="RefSeq" id="XP_007676039.1">
    <property type="nucleotide sequence ID" value="XM_007677849.1"/>
</dbReference>
<evidence type="ECO:0000256" key="2">
    <source>
        <dbReference type="SAM" id="MobiDB-lite"/>
    </source>
</evidence>
<reference evidence="3 4" key="1">
    <citation type="journal article" date="2012" name="PLoS Pathog.">
        <title>Diverse lifestyles and strategies of plant pathogenesis encoded in the genomes of eighteen Dothideomycetes fungi.</title>
        <authorList>
            <person name="Ohm R.A."/>
            <person name="Feau N."/>
            <person name="Henrissat B."/>
            <person name="Schoch C.L."/>
            <person name="Horwitz B.A."/>
            <person name="Barry K.W."/>
            <person name="Condon B.J."/>
            <person name="Copeland A.C."/>
            <person name="Dhillon B."/>
            <person name="Glaser F."/>
            <person name="Hesse C.N."/>
            <person name="Kosti I."/>
            <person name="LaButti K."/>
            <person name="Lindquist E.A."/>
            <person name="Lucas S."/>
            <person name="Salamov A.A."/>
            <person name="Bradshaw R.E."/>
            <person name="Ciuffetti L."/>
            <person name="Hamelin R.C."/>
            <person name="Kema G.H.J."/>
            <person name="Lawrence C."/>
            <person name="Scott J.A."/>
            <person name="Spatafora J.W."/>
            <person name="Turgeon B.G."/>
            <person name="de Wit P.J.G.M."/>
            <person name="Zhong S."/>
            <person name="Goodwin S.B."/>
            <person name="Grigoriev I.V."/>
        </authorList>
    </citation>
    <scope>NUCLEOTIDE SEQUENCE [LARGE SCALE GENOMIC DNA]</scope>
    <source>
        <strain evidence="3 4">UAMH 10762</strain>
    </source>
</reference>
<feature type="region of interest" description="Disordered" evidence="2">
    <location>
        <begin position="1"/>
        <end position="130"/>
    </location>
</feature>
<gene>
    <name evidence="3" type="ORF">BAUCODRAFT_33583</name>
</gene>
<feature type="coiled-coil region" evidence="1">
    <location>
        <begin position="391"/>
        <end position="418"/>
    </location>
</feature>
<feature type="compositionally biased region" description="Polar residues" evidence="2">
    <location>
        <begin position="639"/>
        <end position="650"/>
    </location>
</feature>
<dbReference type="KEGG" id="bcom:BAUCODRAFT_33583"/>
<feature type="region of interest" description="Disordered" evidence="2">
    <location>
        <begin position="593"/>
        <end position="698"/>
    </location>
</feature>
<sequence length="879" mass="95710">MEEPPAVPAKDTPKGADKEGHATAGASKRKRKSEDDTVYEYNNGQPEPVNAHAHTPKRSRKHAQQAEYEAPEETTPAGQRNLRRKKKVNNLSTLNLRHAAQRQQAEQQQLRGSKFQEGSLTDKPSLKPPSVFTRMMRTESGNIKQVDELMEGYNEAPSAEDDSMESAIEHEKASTAQQVGNITAHAAPRPGSNGFLSFGRSFAQTFSPVSLWNKVFAETKEDLLRQQVEEAKRKQKAEAEARYAQLKAAGQLGLQPVSNFDTELRPSAEGSLFQDSALDMSSTRTSTEHKHTVSTTTQLLLPPPDDVSSLSGGEVPETTVKPKAMFKSRFFKRPSMSSLKDGLKRVRSDFNLAAAANGANRESSSSVSPVKPDFGYSTVRRSESKFDLKRQHKLSKRVSNLEAKLQQARRELGEALVEASPAPKFTNKYERFTPQSTLKRPKFVPGKLPSLPSERVLMAEQMGFGDDEASPEKVMSEAAMDDKAEPSPLLPRVDEGEETIKAPTKRQYPVHASALFEPAPNNIDQPPTAESVKVNDSHHNSINFRFPITDDPEMDPNSVTKTTSDGVPETAKPANYASLDAKLKALDKNVKLAAATKKPAAKSKKRKSTDEGDKIFKPGNGDDDDGWDEPTPRKKRKSTGNVNGDSPQPRRTTRVTAKKASPQGSKTTNGTVKGGGVAMTTKEGDIEAHNEDDEAAAANDDLVVSIDTSTTAELIADTPMRTSLESQGQPLEPLYEVEEELSAVPLTSEPTKPSAKANPARYGHYTARSRSSSPFKRADTIQPGAEEQVITRAAEAAQDLRGRLGSLPPTDSIKEIVTVVDETVSVIPGEGGVPALPDLASNGDDGEVREEVLAVELGIAGKALKRGDKKSFEWPEDVF</sequence>
<dbReference type="HOGENOM" id="CLU_328728_0_0_1"/>
<feature type="compositionally biased region" description="Low complexity" evidence="2">
    <location>
        <begin position="65"/>
        <end position="77"/>
    </location>
</feature>
<dbReference type="EMBL" id="KB445555">
    <property type="protein sequence ID" value="EMC96236.1"/>
    <property type="molecule type" value="Genomic_DNA"/>
</dbReference>
<dbReference type="AlphaFoldDB" id="M2MHX0"/>